<dbReference type="EMBL" id="MU003707">
    <property type="protein sequence ID" value="KAF2806245.1"/>
    <property type="molecule type" value="Genomic_DNA"/>
</dbReference>
<comment type="subcellular location">
    <subcellularLocation>
        <location evidence="1">Membrane</location>
        <topology evidence="1">Multi-pass membrane protein</topology>
    </subcellularLocation>
</comment>
<evidence type="ECO:0000256" key="2">
    <source>
        <dbReference type="ARBA" id="ARBA00022692"/>
    </source>
</evidence>
<dbReference type="GO" id="GO:0016020">
    <property type="term" value="C:membrane"/>
    <property type="evidence" value="ECO:0007669"/>
    <property type="project" value="UniProtKB-SubCell"/>
</dbReference>
<evidence type="ECO:0000313" key="8">
    <source>
        <dbReference type="RefSeq" id="XP_033573209.1"/>
    </source>
</evidence>
<feature type="transmembrane region" description="Helical" evidence="5">
    <location>
        <begin position="106"/>
        <end position="127"/>
    </location>
</feature>
<dbReference type="GeneID" id="54466715"/>
<reference evidence="8" key="2">
    <citation type="submission" date="2020-04" db="EMBL/GenBank/DDBJ databases">
        <authorList>
            <consortium name="NCBI Genome Project"/>
        </authorList>
    </citation>
    <scope>NUCLEOTIDE SEQUENCE</scope>
    <source>
        <strain evidence="8">CBS 304.34</strain>
    </source>
</reference>
<dbReference type="SUPFAM" id="SSF144083">
    <property type="entry name" value="Magnesium transport protein CorA, transmembrane region"/>
    <property type="match status" value="1"/>
</dbReference>
<dbReference type="RefSeq" id="XP_033573209.1">
    <property type="nucleotide sequence ID" value="XM_033725822.1"/>
</dbReference>
<evidence type="ECO:0000313" key="7">
    <source>
        <dbReference type="Proteomes" id="UP000504636"/>
    </source>
</evidence>
<keyword evidence="3 5" id="KW-1133">Transmembrane helix</keyword>
<feature type="transmembrane region" description="Helical" evidence="5">
    <location>
        <begin position="63"/>
        <end position="86"/>
    </location>
</feature>
<evidence type="ECO:0000256" key="3">
    <source>
        <dbReference type="ARBA" id="ARBA00022989"/>
    </source>
</evidence>
<evidence type="ECO:0000256" key="4">
    <source>
        <dbReference type="ARBA" id="ARBA00023136"/>
    </source>
</evidence>
<dbReference type="AlphaFoldDB" id="A0A6A6YDT1"/>
<dbReference type="InterPro" id="IPR045863">
    <property type="entry name" value="CorA_TM1_TM2"/>
</dbReference>
<evidence type="ECO:0000256" key="5">
    <source>
        <dbReference type="SAM" id="Phobius"/>
    </source>
</evidence>
<reference evidence="8" key="3">
    <citation type="submission" date="2025-04" db="UniProtKB">
        <authorList>
            <consortium name="RefSeq"/>
        </authorList>
    </citation>
    <scope>IDENTIFICATION</scope>
    <source>
        <strain evidence="8">CBS 304.34</strain>
    </source>
</reference>
<keyword evidence="7" id="KW-1185">Reference proteome</keyword>
<evidence type="ECO:0000313" key="6">
    <source>
        <dbReference type="EMBL" id="KAF2806245.1"/>
    </source>
</evidence>
<evidence type="ECO:0000256" key="1">
    <source>
        <dbReference type="ARBA" id="ARBA00004141"/>
    </source>
</evidence>
<accession>A0A6A6YDT1</accession>
<sequence length="160" mass="18117">MTLQSRAERTSLLLSKLLEYRKVDKMNGNTIVLTRMETVACSQRDHLKHILQKTGTESRLTKVLTFIATVYMPANLIAAIFSSDLVHVPSGPAEPDFGILHVRKAMWVYAVLSVTLSSITFASIFIYRVWKSRIPRKQLEATLPMLSIKDEEMTVNPLLI</sequence>
<name>A0A6A6YDT1_9PEZI</name>
<protein>
    <submittedName>
        <fullName evidence="6 8">Uncharacterized protein</fullName>
    </submittedName>
</protein>
<organism evidence="6">
    <name type="scientific">Mytilinidion resinicola</name>
    <dbReference type="NCBI Taxonomy" id="574789"/>
    <lineage>
        <taxon>Eukaryota</taxon>
        <taxon>Fungi</taxon>
        <taxon>Dikarya</taxon>
        <taxon>Ascomycota</taxon>
        <taxon>Pezizomycotina</taxon>
        <taxon>Dothideomycetes</taxon>
        <taxon>Pleosporomycetidae</taxon>
        <taxon>Mytilinidiales</taxon>
        <taxon>Mytilinidiaceae</taxon>
        <taxon>Mytilinidion</taxon>
    </lineage>
</organism>
<dbReference type="Gene3D" id="1.20.58.340">
    <property type="entry name" value="Magnesium transport protein CorA, transmembrane region"/>
    <property type="match status" value="1"/>
</dbReference>
<dbReference type="Proteomes" id="UP000504636">
    <property type="component" value="Unplaced"/>
</dbReference>
<keyword evidence="4 5" id="KW-0472">Membrane</keyword>
<keyword evidence="2 5" id="KW-0812">Transmembrane</keyword>
<dbReference type="OrthoDB" id="5396681at2759"/>
<reference evidence="6 8" key="1">
    <citation type="journal article" date="2020" name="Stud. Mycol.">
        <title>101 Dothideomycetes genomes: a test case for predicting lifestyles and emergence of pathogens.</title>
        <authorList>
            <person name="Haridas S."/>
            <person name="Albert R."/>
            <person name="Binder M."/>
            <person name="Bloem J."/>
            <person name="Labutti K."/>
            <person name="Salamov A."/>
            <person name="Andreopoulos B."/>
            <person name="Baker S."/>
            <person name="Barry K."/>
            <person name="Bills G."/>
            <person name="Bluhm B."/>
            <person name="Cannon C."/>
            <person name="Castanera R."/>
            <person name="Culley D."/>
            <person name="Daum C."/>
            <person name="Ezra D."/>
            <person name="Gonzalez J."/>
            <person name="Henrissat B."/>
            <person name="Kuo A."/>
            <person name="Liang C."/>
            <person name="Lipzen A."/>
            <person name="Lutzoni F."/>
            <person name="Magnuson J."/>
            <person name="Mondo S."/>
            <person name="Nolan M."/>
            <person name="Ohm R."/>
            <person name="Pangilinan J."/>
            <person name="Park H.-J."/>
            <person name="Ramirez L."/>
            <person name="Alfaro M."/>
            <person name="Sun H."/>
            <person name="Tritt A."/>
            <person name="Yoshinaga Y."/>
            <person name="Zwiers L.-H."/>
            <person name="Turgeon B."/>
            <person name="Goodwin S."/>
            <person name="Spatafora J."/>
            <person name="Crous P."/>
            <person name="Grigoriev I."/>
        </authorList>
    </citation>
    <scope>NUCLEOTIDE SEQUENCE</scope>
    <source>
        <strain evidence="6 8">CBS 304.34</strain>
    </source>
</reference>
<proteinExistence type="predicted"/>
<gene>
    <name evidence="6 8" type="ORF">BDZ99DRAFT_523709</name>
</gene>